<sequence length="80" mass="9466">MIGKMLEVLESDSKFKDNLLSIAMSASCKSGLVPAFATQEEFQKYVDTMNREKHKECMERFLKEFLEEAWRYSDSWEPFE</sequence>
<accession>A0ABV3U3C2</accession>
<evidence type="ECO:0000313" key="1">
    <source>
        <dbReference type="EMBL" id="MEX1668346.1"/>
    </source>
</evidence>
<proteinExistence type="predicted"/>
<protein>
    <submittedName>
        <fullName evidence="1">Uncharacterized protein</fullName>
    </submittedName>
</protein>
<comment type="caution">
    <text evidence="1">The sequence shown here is derived from an EMBL/GenBank/DDBJ whole genome shotgun (WGS) entry which is preliminary data.</text>
</comment>
<keyword evidence="2" id="KW-1185">Reference proteome</keyword>
<evidence type="ECO:0000313" key="2">
    <source>
        <dbReference type="Proteomes" id="UP001557485"/>
    </source>
</evidence>
<dbReference type="RefSeq" id="WP_368380631.1">
    <property type="nucleotide sequence ID" value="NZ_JBFRYA010000003.1"/>
</dbReference>
<dbReference type="PROSITE" id="PS51257">
    <property type="entry name" value="PROKAR_LIPOPROTEIN"/>
    <property type="match status" value="1"/>
</dbReference>
<name>A0ABV3U3C2_9GAMM</name>
<organism evidence="1 2">
    <name type="scientific">Zhongshania guokunii</name>
    <dbReference type="NCBI Taxonomy" id="641783"/>
    <lineage>
        <taxon>Bacteria</taxon>
        <taxon>Pseudomonadati</taxon>
        <taxon>Pseudomonadota</taxon>
        <taxon>Gammaproteobacteria</taxon>
        <taxon>Cellvibrionales</taxon>
        <taxon>Spongiibacteraceae</taxon>
        <taxon>Zhongshania</taxon>
    </lineage>
</organism>
<dbReference type="EMBL" id="JBFRYA010000003">
    <property type="protein sequence ID" value="MEX1668346.1"/>
    <property type="molecule type" value="Genomic_DNA"/>
</dbReference>
<reference evidence="1 2" key="1">
    <citation type="journal article" date="2011" name="Int. J. Syst. Evol. Microbiol.">
        <title>Zhongshania antarctica gen. nov., sp. nov. and Zhongshania guokunii sp. nov., gammaproteobacteria respectively isolated from coastal attached (fast) ice and surface seawater of the Antarctic.</title>
        <authorList>
            <person name="Li H.J."/>
            <person name="Zhang X.Y."/>
            <person name="Chen C.X."/>
            <person name="Zhang Y.J."/>
            <person name="Gao Z.M."/>
            <person name="Yu Y."/>
            <person name="Chen X.L."/>
            <person name="Chen B."/>
            <person name="Zhang Y.Z."/>
        </authorList>
    </citation>
    <scope>NUCLEOTIDE SEQUENCE [LARGE SCALE GENOMIC DNA]</scope>
    <source>
        <strain evidence="1 2">ZS6-22T</strain>
    </source>
</reference>
<gene>
    <name evidence="1" type="ORF">AB4876_05440</name>
</gene>
<dbReference type="Proteomes" id="UP001557485">
    <property type="component" value="Unassembled WGS sequence"/>
</dbReference>